<protein>
    <submittedName>
        <fullName evidence="1">Uncharacterized protein</fullName>
    </submittedName>
</protein>
<reference evidence="1" key="1">
    <citation type="submission" date="2021-06" db="EMBL/GenBank/DDBJ databases">
        <authorList>
            <person name="Hodson N. C."/>
            <person name="Mongue J. A."/>
            <person name="Jaron S. K."/>
        </authorList>
    </citation>
    <scope>NUCLEOTIDE SEQUENCE</scope>
</reference>
<proteinExistence type="predicted"/>
<dbReference type="EMBL" id="CAJVCH010185299">
    <property type="protein sequence ID" value="CAG7729855.1"/>
    <property type="molecule type" value="Genomic_DNA"/>
</dbReference>
<accession>A0A8J2JZI0</accession>
<keyword evidence="2" id="KW-1185">Reference proteome</keyword>
<gene>
    <name evidence="1" type="ORF">AFUS01_LOCUS18546</name>
</gene>
<dbReference type="Proteomes" id="UP000708208">
    <property type="component" value="Unassembled WGS sequence"/>
</dbReference>
<dbReference type="AlphaFoldDB" id="A0A8J2JZI0"/>
<name>A0A8J2JZI0_9HEXA</name>
<sequence>MEVLCDILAEEAANAEMAAEETVKNDQKRSGSKDSCAGRIFYILNKRKRILDSTSGQSSKPIKLVCVAEA</sequence>
<organism evidence="1 2">
    <name type="scientific">Allacma fusca</name>
    <dbReference type="NCBI Taxonomy" id="39272"/>
    <lineage>
        <taxon>Eukaryota</taxon>
        <taxon>Metazoa</taxon>
        <taxon>Ecdysozoa</taxon>
        <taxon>Arthropoda</taxon>
        <taxon>Hexapoda</taxon>
        <taxon>Collembola</taxon>
        <taxon>Symphypleona</taxon>
        <taxon>Sminthuridae</taxon>
        <taxon>Allacma</taxon>
    </lineage>
</organism>
<evidence type="ECO:0000313" key="2">
    <source>
        <dbReference type="Proteomes" id="UP000708208"/>
    </source>
</evidence>
<evidence type="ECO:0000313" key="1">
    <source>
        <dbReference type="EMBL" id="CAG7729855.1"/>
    </source>
</evidence>
<comment type="caution">
    <text evidence="1">The sequence shown here is derived from an EMBL/GenBank/DDBJ whole genome shotgun (WGS) entry which is preliminary data.</text>
</comment>